<proteinExistence type="predicted"/>
<dbReference type="RefSeq" id="YP_010670709.1">
    <property type="nucleotide sequence ID" value="NC_070965.1"/>
</dbReference>
<name>A0A6G8R6L0_9CAUD</name>
<dbReference type="Proteomes" id="UP000501900">
    <property type="component" value="Genome"/>
</dbReference>
<keyword evidence="2" id="KW-1185">Reference proteome</keyword>
<organism evidence="1 2">
    <name type="scientific">Synechococcus phage S-H34</name>
    <dbReference type="NCBI Taxonomy" id="2718942"/>
    <lineage>
        <taxon>Viruses</taxon>
        <taxon>Duplodnaviria</taxon>
        <taxon>Heunggongvirae</taxon>
        <taxon>Uroviricota</taxon>
        <taxon>Caudoviricetes</taxon>
        <taxon>Pantevenvirales</taxon>
        <taxon>Kyanoviridae</taxon>
        <taxon>Makaravirus</taxon>
        <taxon>Makaravirus thirtyfour</taxon>
    </lineage>
</organism>
<dbReference type="EMBL" id="MT162467">
    <property type="protein sequence ID" value="QIN97041.1"/>
    <property type="molecule type" value="Genomic_DNA"/>
</dbReference>
<protein>
    <submittedName>
        <fullName evidence="1">Uncharacterized protein</fullName>
    </submittedName>
</protein>
<evidence type="ECO:0000313" key="2">
    <source>
        <dbReference type="Proteomes" id="UP000501900"/>
    </source>
</evidence>
<reference evidence="1 2" key="1">
    <citation type="submission" date="2020-03" db="EMBL/GenBank/DDBJ databases">
        <title>The Isolation and Genome Sequence of a Novel Cyanophage S-H34 from the Huanghai Sea, China.</title>
        <authorList>
            <person name="Jiang T."/>
        </authorList>
    </citation>
    <scope>NUCLEOTIDE SEQUENCE [LARGE SCALE GENOMIC DNA]</scope>
</reference>
<dbReference type="KEGG" id="vg:77946919"/>
<dbReference type="GeneID" id="77946919"/>
<evidence type="ECO:0000313" key="1">
    <source>
        <dbReference type="EMBL" id="QIN97041.1"/>
    </source>
</evidence>
<sequence>MIDLQLTKDQAIAFLMMLEREQDGYTYDPVCVPPRIVAIRELMALLDSKLDELVEAE</sequence>
<accession>A0A6G8R6L0</accession>